<feature type="repeat" description="Pumilio" evidence="2">
    <location>
        <begin position="77"/>
        <end position="112"/>
    </location>
</feature>
<dbReference type="GeneID" id="107270736"/>
<dbReference type="GO" id="GO:0000447">
    <property type="term" value="P:endonucleolytic cleavage in ITS1 to separate SSU-rRNA from 5.8S rRNA and LSU-rRNA from tricistronic rRNA transcript (SSU-rRNA, 5.8S rRNA, LSU-rRNA)"/>
    <property type="evidence" value="ECO:0007669"/>
    <property type="project" value="TreeGrafter"/>
</dbReference>
<evidence type="ECO:0000256" key="2">
    <source>
        <dbReference type="PROSITE-ProRule" id="PRU00317"/>
    </source>
</evidence>
<gene>
    <name evidence="5" type="primary">LOC107270736</name>
</gene>
<dbReference type="Proteomes" id="UP000694920">
    <property type="component" value="Unplaced"/>
</dbReference>
<dbReference type="GO" id="GO:0003723">
    <property type="term" value="F:RNA binding"/>
    <property type="evidence" value="ECO:0007669"/>
    <property type="project" value="InterPro"/>
</dbReference>
<dbReference type="InterPro" id="IPR011989">
    <property type="entry name" value="ARM-like"/>
</dbReference>
<protein>
    <submittedName>
        <fullName evidence="5">Nucleolar protein 9</fullName>
    </submittedName>
</protein>
<dbReference type="InterPro" id="IPR016024">
    <property type="entry name" value="ARM-type_fold"/>
</dbReference>
<evidence type="ECO:0000256" key="3">
    <source>
        <dbReference type="SAM" id="MobiDB-lite"/>
    </source>
</evidence>
<sequence length="604" mass="68693">MADQRDNNTAVGRGNKRKKKKSFIQNAKKYARKGEYGHGSSLDSETYNYMVRILEIMRDEFAEMEDKLVFVNNVYEQTVGHEVEYARNQIGSRVLDSLIQYASIETIQRLVDAFGPSLRPICNDRFASHVLEKIIIVCADRGNRTVIEKVSKSKDGVVEIKDNEVQLYNDLTLKLCRYAINNMEDFAWEFYSNRVLRTVFEVLGGLIDRPPEQNKKKLLPCLDMRRKVVKEYTDLLVNASKRLQNWPQFPEFGQDELMSGLLQIVLYSLKDIDPELNGHIIDKIIQECFTPNEEDHLSNLFDTENAIRLLEACLVTAPSDVYTQINKKFFSGHLKILALKEGANFSVQRLLDGCSTTENFEQIFEELSLHYKEILNKGYTGVLTSLANACGRLRTKQGAFINSITKALGCDEPAERHSSTALVIATLKHYDELESHRKRSDRSLPINLHGSLIVQAILKFNKPIKIVNSLLESTGEDLAVLFSDPKGSRILDVFMESTSIGEKSREKLIRRLQGYWAKLACGIHGSRSLERMWDKAQEKRRISIMQELAEAGESLNSTKSGACIAAKLQVPLFARSRKLWSESLGKEEKTKAMFASIIESTKKK</sequence>
<reference evidence="5" key="1">
    <citation type="submission" date="2025-08" db="UniProtKB">
        <authorList>
            <consortium name="RefSeq"/>
        </authorList>
    </citation>
    <scope>IDENTIFICATION</scope>
</reference>
<dbReference type="PANTHER" id="PTHR13102:SF0">
    <property type="entry name" value="NUCLEOLAR PROTEIN 9"/>
    <property type="match status" value="1"/>
</dbReference>
<evidence type="ECO:0000256" key="1">
    <source>
        <dbReference type="ARBA" id="ARBA00022737"/>
    </source>
</evidence>
<dbReference type="SMART" id="SM00025">
    <property type="entry name" value="Pumilio"/>
    <property type="match status" value="4"/>
</dbReference>
<organism evidence="4 5">
    <name type="scientific">Cephus cinctus</name>
    <name type="common">Wheat stem sawfly</name>
    <dbReference type="NCBI Taxonomy" id="211228"/>
    <lineage>
        <taxon>Eukaryota</taxon>
        <taxon>Metazoa</taxon>
        <taxon>Ecdysozoa</taxon>
        <taxon>Arthropoda</taxon>
        <taxon>Hexapoda</taxon>
        <taxon>Insecta</taxon>
        <taxon>Pterygota</taxon>
        <taxon>Neoptera</taxon>
        <taxon>Endopterygota</taxon>
        <taxon>Hymenoptera</taxon>
        <taxon>Cephoidea</taxon>
        <taxon>Cephidae</taxon>
        <taxon>Cephus</taxon>
    </lineage>
</organism>
<accession>A0AAJ7C4D2</accession>
<keyword evidence="1" id="KW-0677">Repeat</keyword>
<keyword evidence="4" id="KW-1185">Reference proteome</keyword>
<dbReference type="Pfam" id="PF22493">
    <property type="entry name" value="PUF_NOP9"/>
    <property type="match status" value="2"/>
</dbReference>
<dbReference type="SUPFAM" id="SSF48371">
    <property type="entry name" value="ARM repeat"/>
    <property type="match status" value="2"/>
</dbReference>
<evidence type="ECO:0000313" key="5">
    <source>
        <dbReference type="RefSeq" id="XP_015601510.1"/>
    </source>
</evidence>
<dbReference type="Gene3D" id="1.25.10.10">
    <property type="entry name" value="Leucine-rich Repeat Variant"/>
    <property type="match status" value="2"/>
</dbReference>
<dbReference type="GO" id="GO:0030688">
    <property type="term" value="C:preribosome, small subunit precursor"/>
    <property type="evidence" value="ECO:0007669"/>
    <property type="project" value="TreeGrafter"/>
</dbReference>
<feature type="region of interest" description="Disordered" evidence="3">
    <location>
        <begin position="1"/>
        <end position="22"/>
    </location>
</feature>
<dbReference type="GO" id="GO:0005730">
    <property type="term" value="C:nucleolus"/>
    <property type="evidence" value="ECO:0007669"/>
    <property type="project" value="TreeGrafter"/>
</dbReference>
<dbReference type="InterPro" id="IPR001313">
    <property type="entry name" value="Pumilio_RNA-bd_rpt"/>
</dbReference>
<dbReference type="AlphaFoldDB" id="A0AAJ7C4D2"/>
<dbReference type="RefSeq" id="XP_015601510.1">
    <property type="nucleotide sequence ID" value="XM_015746024.2"/>
</dbReference>
<dbReference type="GO" id="GO:0000472">
    <property type="term" value="P:endonucleolytic cleavage to generate mature 5'-end of SSU-rRNA from (SSU-rRNA, 5.8S rRNA, LSU-rRNA)"/>
    <property type="evidence" value="ECO:0007669"/>
    <property type="project" value="TreeGrafter"/>
</dbReference>
<name>A0AAJ7C4D2_CEPCN</name>
<dbReference type="GO" id="GO:0030686">
    <property type="term" value="C:90S preribosome"/>
    <property type="evidence" value="ECO:0007669"/>
    <property type="project" value="TreeGrafter"/>
</dbReference>
<proteinExistence type="predicted"/>
<dbReference type="PROSITE" id="PS50302">
    <property type="entry name" value="PUM"/>
    <property type="match status" value="1"/>
</dbReference>
<dbReference type="PANTHER" id="PTHR13102">
    <property type="entry name" value="NUCLEOLAR PROTEIN 9"/>
    <property type="match status" value="1"/>
</dbReference>
<dbReference type="KEGG" id="ccin:107270736"/>
<dbReference type="GO" id="GO:0000056">
    <property type="term" value="P:ribosomal small subunit export from nucleus"/>
    <property type="evidence" value="ECO:0007669"/>
    <property type="project" value="TreeGrafter"/>
</dbReference>
<dbReference type="GO" id="GO:0000480">
    <property type="term" value="P:endonucleolytic cleavage in 5'-ETS of tricistronic rRNA transcript (SSU-rRNA, 5.8S rRNA, LSU-rRNA)"/>
    <property type="evidence" value="ECO:0007669"/>
    <property type="project" value="TreeGrafter"/>
</dbReference>
<evidence type="ECO:0000313" key="4">
    <source>
        <dbReference type="Proteomes" id="UP000694920"/>
    </source>
</evidence>
<dbReference type="InterPro" id="IPR040000">
    <property type="entry name" value="NOP9"/>
</dbReference>